<dbReference type="AlphaFoldDB" id="A0A0G4E986"/>
<accession>A0A0G4E986</accession>
<name>A0A0G4E986_VITBC</name>
<keyword evidence="4" id="KW-1185">Reference proteome</keyword>
<feature type="compositionally biased region" description="Pro residues" evidence="2">
    <location>
        <begin position="738"/>
        <end position="751"/>
    </location>
</feature>
<dbReference type="GO" id="GO:0005884">
    <property type="term" value="C:actin filament"/>
    <property type="evidence" value="ECO:0007669"/>
    <property type="project" value="TreeGrafter"/>
</dbReference>
<feature type="region of interest" description="Disordered" evidence="2">
    <location>
        <begin position="670"/>
        <end position="975"/>
    </location>
</feature>
<feature type="compositionally biased region" description="Pro residues" evidence="2">
    <location>
        <begin position="674"/>
        <end position="690"/>
    </location>
</feature>
<feature type="coiled-coil region" evidence="1">
    <location>
        <begin position="60"/>
        <end position="115"/>
    </location>
</feature>
<feature type="compositionally biased region" description="Pro residues" evidence="2">
    <location>
        <begin position="826"/>
        <end position="836"/>
    </location>
</feature>
<feature type="region of interest" description="Disordered" evidence="2">
    <location>
        <begin position="145"/>
        <end position="187"/>
    </location>
</feature>
<sequence length="1099" mass="122680">MAANGLQDGPGVPQPPSLSAPLASQWTAQDLDLVIRDEKYLQGAMATLVEHYETHCGYFQQRLELAQERKKDLVEQLEQQAAHLDVSIMMYQEEAEQYRQRAEAREETLKTYRQEKRYSGGYEEDEAPLGQHEAEPAFDASIASLSGSIDRRPGSRVRHSSRERGTGASLMGTPSLTSRPAPNSSSPWVMSVEDVEARTSRELCRSERLASRQIEEERRKFEAALKNQLVVQKRERNIKRLQDMSEQHRQIARQQREARRDMVKRSREIEQEMQKERVQEAVMWKQSRIERWREERDRRLRDKDEARRALEAEKKRIHDHMQHVKKATVDAVHAFTFEPSSPPSPSPLPPPKSPATQPRPQAQIPADHTATEVDDADDAQRTFAWKPPKSPKSPPGAVKEDDGSTPRAPLPDKQDQSPLLSSVAAAACRDGEMATVRPTEEEKRGSGRARGERERGLIVRVRKEKGGGASVKKKAAKDTATTTQEVVHEPYREWLEKNPPPWKQHEHKASMSFSGLPSTKRLIREQQPPSPPHEGLLIPTRTFPPPIDEFQVHEAAHDGADNVKEGERGREGVDRDEGEGEVLGDPSSCLEELRRLQNGELLDLLERERREEKKRQKMMDRAETDAECRRLSMLFWMERDDMAQKIKDTTSRHEQELNDMLSQLLHTSAAIKAPGPPSPLPPPSVDPPRPATQQARGEEAGGEEQEYQQQHQQPSPAQPPLPFELVTADNDFTTAEPPRQPIDWPVPPPPAAVDEHVKDRSRRDDGKKRAQAGIASSSSRRLDELLGSRGGHGGRKGRDKQEAEEAIIYVPKKRRDRPATHRKKNPPPPLKSPPSKPASRGSRSRSASASPRSPVTARGRGRTPRRGVVVQSDRGGKKDHLGQDGRGEREEGKAVAAGQGSGEGAFNHFRFNFDISLSDIESEAEDETAPCEEHQQQHHDQQQPSSPPPPVPSSSSLARAPTGLELKPPPPGTLSIPAFPPVEAVLHAIYHQQPRGEGAQLMPMQSVWQQHHQQQQMPPPWVQRQATGPPAQQRYHARAHAPVVAMLPARPPAAPPGSIVVPFSPLPSVRGVSTPRVVSELSSARSVSGGRGFDRGFLG</sequence>
<feature type="compositionally biased region" description="Pro residues" evidence="2">
    <location>
        <begin position="340"/>
        <end position="353"/>
    </location>
</feature>
<feature type="compositionally biased region" description="Basic and acidic residues" evidence="2">
    <location>
        <begin position="438"/>
        <end position="457"/>
    </location>
</feature>
<feature type="compositionally biased region" description="Low complexity" evidence="2">
    <location>
        <begin position="1005"/>
        <end position="1016"/>
    </location>
</feature>
<feature type="compositionally biased region" description="Basic and acidic residues" evidence="2">
    <location>
        <begin position="874"/>
        <end position="893"/>
    </location>
</feature>
<dbReference type="Proteomes" id="UP000041254">
    <property type="component" value="Unassembled WGS sequence"/>
</dbReference>
<feature type="compositionally biased region" description="Basic and acidic residues" evidence="2">
    <location>
        <begin position="398"/>
        <end position="415"/>
    </location>
</feature>
<organism evidence="3 4">
    <name type="scientific">Vitrella brassicaformis (strain CCMP3155)</name>
    <dbReference type="NCBI Taxonomy" id="1169540"/>
    <lineage>
        <taxon>Eukaryota</taxon>
        <taxon>Sar</taxon>
        <taxon>Alveolata</taxon>
        <taxon>Colpodellida</taxon>
        <taxon>Vitrellaceae</taxon>
        <taxon>Vitrella</taxon>
    </lineage>
</organism>
<protein>
    <submittedName>
        <fullName evidence="3">Uncharacterized protein</fullName>
    </submittedName>
</protein>
<dbReference type="GO" id="GO:0030041">
    <property type="term" value="P:actin filament polymerization"/>
    <property type="evidence" value="ECO:0007669"/>
    <property type="project" value="TreeGrafter"/>
</dbReference>
<evidence type="ECO:0000256" key="1">
    <source>
        <dbReference type="SAM" id="Coils"/>
    </source>
</evidence>
<evidence type="ECO:0000256" key="2">
    <source>
        <dbReference type="SAM" id="MobiDB-lite"/>
    </source>
</evidence>
<dbReference type="PANTHER" id="PTHR45691">
    <property type="entry name" value="PROTEIN DIAPHANOUS"/>
    <property type="match status" value="1"/>
</dbReference>
<feature type="coiled-coil region" evidence="1">
    <location>
        <begin position="289"/>
        <end position="323"/>
    </location>
</feature>
<dbReference type="PANTHER" id="PTHR45691:SF6">
    <property type="entry name" value="PROTEIN DIAPHANOUS"/>
    <property type="match status" value="1"/>
</dbReference>
<dbReference type="InterPro" id="IPR051412">
    <property type="entry name" value="Formin_Homology_Diaphanous_sf"/>
</dbReference>
<evidence type="ECO:0000313" key="4">
    <source>
        <dbReference type="Proteomes" id="UP000041254"/>
    </source>
</evidence>
<gene>
    <name evidence="3" type="ORF">Vbra_6672</name>
</gene>
<feature type="region of interest" description="Disordered" evidence="2">
    <location>
        <begin position="336"/>
        <end position="586"/>
    </location>
</feature>
<dbReference type="VEuPathDB" id="CryptoDB:Vbra_6672"/>
<feature type="compositionally biased region" description="Polar residues" evidence="2">
    <location>
        <begin position="172"/>
        <end position="187"/>
    </location>
</feature>
<feature type="compositionally biased region" description="Basic residues" evidence="2">
    <location>
        <begin position="811"/>
        <end position="825"/>
    </location>
</feature>
<feature type="compositionally biased region" description="Low complexity" evidence="2">
    <location>
        <begin position="837"/>
        <end position="858"/>
    </location>
</feature>
<dbReference type="EMBL" id="CDMY01000033">
    <property type="protein sequence ID" value="CEL91918.1"/>
    <property type="molecule type" value="Genomic_DNA"/>
</dbReference>
<feature type="region of interest" description="Disordered" evidence="2">
    <location>
        <begin position="244"/>
        <end position="266"/>
    </location>
</feature>
<reference evidence="3 4" key="1">
    <citation type="submission" date="2014-11" db="EMBL/GenBank/DDBJ databases">
        <authorList>
            <person name="Zhu J."/>
            <person name="Qi W."/>
            <person name="Song R."/>
        </authorList>
    </citation>
    <scope>NUCLEOTIDE SEQUENCE [LARGE SCALE GENOMIC DNA]</scope>
</reference>
<evidence type="ECO:0000313" key="3">
    <source>
        <dbReference type="EMBL" id="CEL91918.1"/>
    </source>
</evidence>
<feature type="compositionally biased region" description="Basic and acidic residues" evidence="2">
    <location>
        <begin position="753"/>
        <end position="768"/>
    </location>
</feature>
<feature type="compositionally biased region" description="Basic and acidic residues" evidence="2">
    <location>
        <begin position="931"/>
        <end position="941"/>
    </location>
</feature>
<feature type="compositionally biased region" description="Basic and acidic residues" evidence="2">
    <location>
        <begin position="486"/>
        <end position="496"/>
    </location>
</feature>
<dbReference type="InParanoid" id="A0A0G4E986"/>
<feature type="region of interest" description="Disordered" evidence="2">
    <location>
        <begin position="1"/>
        <end position="20"/>
    </location>
</feature>
<keyword evidence="1" id="KW-0175">Coiled coil</keyword>
<feature type="compositionally biased region" description="Acidic residues" evidence="2">
    <location>
        <begin position="920"/>
        <end position="930"/>
    </location>
</feature>
<feature type="compositionally biased region" description="Basic and acidic residues" evidence="2">
    <location>
        <begin position="550"/>
        <end position="575"/>
    </location>
</feature>
<proteinExistence type="predicted"/>
<feature type="region of interest" description="Disordered" evidence="2">
    <location>
        <begin position="1005"/>
        <end position="1027"/>
    </location>
</feature>